<proteinExistence type="inferred from homology"/>
<dbReference type="UniPathway" id="UPA00060">
    <property type="reaction ID" value="UER00141"/>
</dbReference>
<gene>
    <name evidence="10 12" type="primary">thiE</name>
    <name evidence="12" type="ORF">COCCU_08930</name>
</gene>
<dbReference type="EMBL" id="CP046455">
    <property type="protein sequence ID" value="QGU07710.1"/>
    <property type="molecule type" value="Genomic_DNA"/>
</dbReference>
<dbReference type="InterPro" id="IPR022998">
    <property type="entry name" value="ThiamineP_synth_TenI"/>
</dbReference>
<dbReference type="PANTHER" id="PTHR20857:SF15">
    <property type="entry name" value="THIAMINE-PHOSPHATE SYNTHASE"/>
    <property type="match status" value="1"/>
</dbReference>
<feature type="binding site" evidence="10">
    <location>
        <position position="107"/>
    </location>
    <ligand>
        <name>4-amino-2-methyl-5-(diphosphooxymethyl)pyrimidine</name>
        <dbReference type="ChEBI" id="CHEBI:57841"/>
    </ligand>
</feature>
<evidence type="ECO:0000313" key="13">
    <source>
        <dbReference type="Proteomes" id="UP000424462"/>
    </source>
</evidence>
<dbReference type="GO" id="GO:0009229">
    <property type="term" value="P:thiamine diphosphate biosynthetic process"/>
    <property type="evidence" value="ECO:0007669"/>
    <property type="project" value="UniProtKB-UniRule"/>
</dbReference>
<dbReference type="SUPFAM" id="SSF51391">
    <property type="entry name" value="Thiamin phosphate synthase"/>
    <property type="match status" value="1"/>
</dbReference>
<evidence type="ECO:0000256" key="7">
    <source>
        <dbReference type="ARBA" id="ARBA00047334"/>
    </source>
</evidence>
<evidence type="ECO:0000256" key="5">
    <source>
        <dbReference type="ARBA" id="ARBA00022842"/>
    </source>
</evidence>
<sequence>MAQMPGSPLSSREPAEHTRQDLLPASWRMISLPVHGSEKTLDLRCYVVTGTADHRRTVEVARAAAAGGAGVIQVRSKPITARELGRLAEEIAYAVASLGSGTHVLIDDRVDVTAALMRRGVPIHGVHLGQQDLPVRDARELLGPAAIIGLTTGTLELVQAVHRVADVVDYIGAGPFRPTPTKDSGRPPLGIAGYPPLVAESPVPVVAIGDVTPADVPELAVTGIAGVAISRGFMEAAAPDVVAAEVLAGFMAGRSDQK</sequence>
<feature type="binding site" evidence="10">
    <location>
        <begin position="179"/>
        <end position="181"/>
    </location>
    <ligand>
        <name>2-[(2R,5Z)-2-carboxy-4-methylthiazol-5(2H)-ylidene]ethyl phosphate</name>
        <dbReference type="ChEBI" id="CHEBI:62899"/>
    </ligand>
</feature>
<evidence type="ECO:0000256" key="3">
    <source>
        <dbReference type="ARBA" id="ARBA00022679"/>
    </source>
</evidence>
<evidence type="ECO:0000256" key="10">
    <source>
        <dbReference type="HAMAP-Rule" id="MF_00097"/>
    </source>
</evidence>
<organism evidence="12 13">
    <name type="scientific">Corynebacterium occultum</name>
    <dbReference type="NCBI Taxonomy" id="2675219"/>
    <lineage>
        <taxon>Bacteria</taxon>
        <taxon>Bacillati</taxon>
        <taxon>Actinomycetota</taxon>
        <taxon>Actinomycetes</taxon>
        <taxon>Mycobacteriales</taxon>
        <taxon>Corynebacteriaceae</taxon>
        <taxon>Corynebacterium</taxon>
    </lineage>
</organism>
<dbReference type="NCBIfam" id="NF000740">
    <property type="entry name" value="PRK00043.3-4"/>
    <property type="match status" value="1"/>
</dbReference>
<comment type="catalytic activity">
    <reaction evidence="7 10">
        <text>4-methyl-5-(2-phosphooxyethyl)-thiazole + 4-amino-2-methyl-5-(diphosphooxymethyl)pyrimidine + H(+) = thiamine phosphate + diphosphate</text>
        <dbReference type="Rhea" id="RHEA:22328"/>
        <dbReference type="ChEBI" id="CHEBI:15378"/>
        <dbReference type="ChEBI" id="CHEBI:33019"/>
        <dbReference type="ChEBI" id="CHEBI:37575"/>
        <dbReference type="ChEBI" id="CHEBI:57841"/>
        <dbReference type="ChEBI" id="CHEBI:58296"/>
        <dbReference type="EC" id="2.5.1.3"/>
    </reaction>
</comment>
<dbReference type="GO" id="GO:0000287">
    <property type="term" value="F:magnesium ion binding"/>
    <property type="evidence" value="ECO:0007669"/>
    <property type="project" value="UniProtKB-UniRule"/>
</dbReference>
<evidence type="ECO:0000256" key="1">
    <source>
        <dbReference type="ARBA" id="ARBA00003814"/>
    </source>
</evidence>
<dbReference type="GO" id="GO:0004789">
    <property type="term" value="F:thiamine-phosphate diphosphorylase activity"/>
    <property type="evidence" value="ECO:0007669"/>
    <property type="project" value="UniProtKB-UniRule"/>
</dbReference>
<comment type="pathway">
    <text evidence="2 10">Cofactor biosynthesis; thiamine diphosphate biosynthesis; thiamine phosphate from 4-amino-2-methyl-5-diphosphomethylpyrimidine and 4-methyl-5-(2-phosphoethyl)-thiazole: step 1/1.</text>
</comment>
<keyword evidence="3 10" id="KW-0808">Transferase</keyword>
<feature type="binding site" evidence="10">
    <location>
        <position position="151"/>
    </location>
    <ligand>
        <name>4-amino-2-methyl-5-(diphosphooxymethyl)pyrimidine</name>
        <dbReference type="ChEBI" id="CHEBI:57841"/>
    </ligand>
</feature>
<protein>
    <recommendedName>
        <fullName evidence="10">Thiamine-phosphate synthase</fullName>
        <shortName evidence="10">TP synthase</shortName>
        <shortName evidence="10">TPS</shortName>
        <ecNumber evidence="10">2.5.1.3</ecNumber>
    </recommendedName>
    <alternativeName>
        <fullName evidence="10">Thiamine-phosphate pyrophosphorylase</fullName>
        <shortName evidence="10">TMP pyrophosphorylase</shortName>
        <shortName evidence="10">TMP-PPase</shortName>
    </alternativeName>
</protein>
<dbReference type="KEGG" id="cok:COCCU_08930"/>
<dbReference type="InterPro" id="IPR034291">
    <property type="entry name" value="TMP_synthase"/>
</dbReference>
<evidence type="ECO:0000256" key="8">
    <source>
        <dbReference type="ARBA" id="ARBA00047851"/>
    </source>
</evidence>
<keyword evidence="13" id="KW-1185">Reference proteome</keyword>
<dbReference type="GO" id="GO:0009228">
    <property type="term" value="P:thiamine biosynthetic process"/>
    <property type="evidence" value="ECO:0007669"/>
    <property type="project" value="UniProtKB-KW"/>
</dbReference>
<accession>A0A6B8WCH3</accession>
<feature type="binding site" evidence="10">
    <location>
        <position position="108"/>
    </location>
    <ligand>
        <name>Mg(2+)</name>
        <dbReference type="ChEBI" id="CHEBI:18420"/>
    </ligand>
</feature>
<comment type="cofactor">
    <cofactor evidence="10">
        <name>Mg(2+)</name>
        <dbReference type="ChEBI" id="CHEBI:18420"/>
    </cofactor>
    <text evidence="10">Binds 1 Mg(2+) ion per subunit.</text>
</comment>
<feature type="domain" description="Thiamine phosphate synthase/TenI" evidence="11">
    <location>
        <begin position="45"/>
        <end position="232"/>
    </location>
</feature>
<feature type="binding site" evidence="10">
    <location>
        <position position="132"/>
    </location>
    <ligand>
        <name>Mg(2+)</name>
        <dbReference type="ChEBI" id="CHEBI:18420"/>
    </ligand>
</feature>
<evidence type="ECO:0000256" key="9">
    <source>
        <dbReference type="ARBA" id="ARBA00047883"/>
    </source>
</evidence>
<comment type="similarity">
    <text evidence="10">Belongs to the thiamine-phosphate synthase family.</text>
</comment>
<dbReference type="Proteomes" id="UP000424462">
    <property type="component" value="Chromosome"/>
</dbReference>
<evidence type="ECO:0000256" key="4">
    <source>
        <dbReference type="ARBA" id="ARBA00022723"/>
    </source>
</evidence>
<dbReference type="InterPro" id="IPR036206">
    <property type="entry name" value="ThiamineP_synth_sf"/>
</dbReference>
<evidence type="ECO:0000259" key="11">
    <source>
        <dbReference type="Pfam" id="PF02581"/>
    </source>
</evidence>
<comment type="catalytic activity">
    <reaction evidence="9 10">
        <text>2-[(2R,5Z)-2-carboxy-4-methylthiazol-5(2H)-ylidene]ethyl phosphate + 4-amino-2-methyl-5-(diphosphooxymethyl)pyrimidine + 2 H(+) = thiamine phosphate + CO2 + diphosphate</text>
        <dbReference type="Rhea" id="RHEA:47844"/>
        <dbReference type="ChEBI" id="CHEBI:15378"/>
        <dbReference type="ChEBI" id="CHEBI:16526"/>
        <dbReference type="ChEBI" id="CHEBI:33019"/>
        <dbReference type="ChEBI" id="CHEBI:37575"/>
        <dbReference type="ChEBI" id="CHEBI:57841"/>
        <dbReference type="ChEBI" id="CHEBI:62899"/>
        <dbReference type="EC" id="2.5.1.3"/>
    </reaction>
</comment>
<dbReference type="CDD" id="cd00564">
    <property type="entry name" value="TMP_TenI"/>
    <property type="match status" value="1"/>
</dbReference>
<name>A0A6B8WCH3_9CORY</name>
<dbReference type="HAMAP" id="MF_00097">
    <property type="entry name" value="TMP_synthase"/>
    <property type="match status" value="1"/>
</dbReference>
<dbReference type="Gene3D" id="3.20.20.70">
    <property type="entry name" value="Aldolase class I"/>
    <property type="match status" value="1"/>
</dbReference>
<keyword evidence="5 10" id="KW-0460">Magnesium</keyword>
<comment type="caution">
    <text evidence="10">Lacks conserved residue(s) required for the propagation of feature annotation.</text>
</comment>
<evidence type="ECO:0000313" key="12">
    <source>
        <dbReference type="EMBL" id="QGU07710.1"/>
    </source>
</evidence>
<dbReference type="GO" id="GO:0005737">
    <property type="term" value="C:cytoplasm"/>
    <property type="evidence" value="ECO:0007669"/>
    <property type="project" value="TreeGrafter"/>
</dbReference>
<reference evidence="12 13" key="1">
    <citation type="submission" date="2019-11" db="EMBL/GenBank/DDBJ databases">
        <title>Complete genome sequence of Corynebacterium kalinowskii 1959, a novel Corynebacterium species isolated from soil of a small paddock in Vilsendorf, Germany.</title>
        <authorList>
            <person name="Schaffert L."/>
            <person name="Ruwe M."/>
            <person name="Milse J."/>
            <person name="Hanuschka K."/>
            <person name="Ortseifen V."/>
            <person name="Droste J."/>
            <person name="Brandt D."/>
            <person name="Schlueter L."/>
            <person name="Kutter Y."/>
            <person name="Vinke S."/>
            <person name="Viehoefer P."/>
            <person name="Jacob L."/>
            <person name="Luebke N.-C."/>
            <person name="Schulte-Berndt E."/>
            <person name="Hain C."/>
            <person name="Linder M."/>
            <person name="Schmidt P."/>
            <person name="Wollenschlaeger L."/>
            <person name="Luttermann T."/>
            <person name="Thieme E."/>
            <person name="Hassa J."/>
            <person name="Haak M."/>
            <person name="Wittchen M."/>
            <person name="Mentz A."/>
            <person name="Persicke M."/>
            <person name="Busche T."/>
            <person name="Ruckert C."/>
        </authorList>
    </citation>
    <scope>NUCLEOTIDE SEQUENCE [LARGE SCALE GENOMIC DNA]</scope>
    <source>
        <strain evidence="12 13">2039</strain>
    </source>
</reference>
<comment type="function">
    <text evidence="1 10">Condenses 4-methyl-5-(beta-hydroxyethyl)thiazole monophosphate (THZ-P) and 2-methyl-4-amino-5-hydroxymethyl pyrimidine pyrophosphate (HMP-PP) to form thiamine monophosphate (TMP).</text>
</comment>
<dbReference type="Pfam" id="PF02581">
    <property type="entry name" value="TMP-TENI"/>
    <property type="match status" value="1"/>
</dbReference>
<dbReference type="EC" id="2.5.1.3" evidence="10"/>
<keyword evidence="6 10" id="KW-0784">Thiamine biosynthesis</keyword>
<feature type="binding site" evidence="10">
    <location>
        <position position="182"/>
    </location>
    <ligand>
        <name>4-amino-2-methyl-5-(diphosphooxymethyl)pyrimidine</name>
        <dbReference type="ChEBI" id="CHEBI:57841"/>
    </ligand>
</feature>
<dbReference type="InterPro" id="IPR013785">
    <property type="entry name" value="Aldolase_TIM"/>
</dbReference>
<evidence type="ECO:0000256" key="2">
    <source>
        <dbReference type="ARBA" id="ARBA00005165"/>
    </source>
</evidence>
<dbReference type="PANTHER" id="PTHR20857">
    <property type="entry name" value="THIAMINE-PHOSPHATE PYROPHOSPHORYLASE"/>
    <property type="match status" value="1"/>
</dbReference>
<dbReference type="AlphaFoldDB" id="A0A6B8WCH3"/>
<keyword evidence="4 10" id="KW-0479">Metal-binding</keyword>
<feature type="binding site" evidence="10">
    <location>
        <begin position="73"/>
        <end position="77"/>
    </location>
    <ligand>
        <name>4-amino-2-methyl-5-(diphosphooxymethyl)pyrimidine</name>
        <dbReference type="ChEBI" id="CHEBI:57841"/>
    </ligand>
</feature>
<evidence type="ECO:0000256" key="6">
    <source>
        <dbReference type="ARBA" id="ARBA00022977"/>
    </source>
</evidence>
<comment type="catalytic activity">
    <reaction evidence="8 10">
        <text>2-(2-carboxy-4-methylthiazol-5-yl)ethyl phosphate + 4-amino-2-methyl-5-(diphosphooxymethyl)pyrimidine + 2 H(+) = thiamine phosphate + CO2 + diphosphate</text>
        <dbReference type="Rhea" id="RHEA:47848"/>
        <dbReference type="ChEBI" id="CHEBI:15378"/>
        <dbReference type="ChEBI" id="CHEBI:16526"/>
        <dbReference type="ChEBI" id="CHEBI:33019"/>
        <dbReference type="ChEBI" id="CHEBI:37575"/>
        <dbReference type="ChEBI" id="CHEBI:57841"/>
        <dbReference type="ChEBI" id="CHEBI:62890"/>
        <dbReference type="EC" id="2.5.1.3"/>
    </reaction>
</comment>